<organism evidence="6">
    <name type="scientific">Siphoviridae sp. ctHip2</name>
    <dbReference type="NCBI Taxonomy" id="2827830"/>
    <lineage>
        <taxon>Viruses</taxon>
        <taxon>Duplodnaviria</taxon>
        <taxon>Heunggongvirae</taxon>
        <taxon>Uroviricota</taxon>
        <taxon>Caudoviricetes</taxon>
    </lineage>
</organism>
<dbReference type="InterPro" id="IPR010095">
    <property type="entry name" value="Cas12f1-like_TNB"/>
</dbReference>
<evidence type="ECO:0000256" key="1">
    <source>
        <dbReference type="ARBA" id="ARBA00008761"/>
    </source>
</evidence>
<dbReference type="InterPro" id="IPR001959">
    <property type="entry name" value="Transposase"/>
</dbReference>
<dbReference type="Pfam" id="PF01385">
    <property type="entry name" value="OrfB_IS605"/>
    <property type="match status" value="1"/>
</dbReference>
<accession>A0A8S5RVD4</accession>
<keyword evidence="2" id="KW-0815">Transposition</keyword>
<dbReference type="EMBL" id="BK032497">
    <property type="protein sequence ID" value="DAF42527.1"/>
    <property type="molecule type" value="Genomic_DNA"/>
</dbReference>
<dbReference type="GO" id="GO:0006310">
    <property type="term" value="P:DNA recombination"/>
    <property type="evidence" value="ECO:0007669"/>
    <property type="project" value="UniProtKB-KW"/>
</dbReference>
<proteinExistence type="inferred from homology"/>
<keyword evidence="3" id="KW-0238">DNA-binding</keyword>
<evidence type="ECO:0000313" key="6">
    <source>
        <dbReference type="EMBL" id="DAF42527.1"/>
    </source>
</evidence>
<name>A0A8S5RVD4_9CAUD</name>
<dbReference type="NCBIfam" id="TIGR01766">
    <property type="entry name" value="IS200/IS605 family accessory protein TnpB-like domain"/>
    <property type="match status" value="1"/>
</dbReference>
<sequence length="405" mass="47879">MYLTEKEIIYSTDERFNLIKDLCHLSKNLYNASLYDVRQYYFETKSYRTWQSQVPIFTKTKNTDYYALQSHVASEVIKQVGRQFISFFNNKSNKKKRIPKYKDKNGYNVVTFNNRAISRKIEFDEDKQLYTHTLCKKSYNLKIQSTKSNIKMVKFVYDEVNDLIKCYKIYEVEQPKLKNDNSRYFSIDPGLNNIVAIYNNIGIRPLLYNGRPIKSINQYYNKTTAKLRSELPTNIKSSKRLKQLSLKRNNKIDYEMHKISTHIINEAVKNNISKIFIGNNIGWKNEINIGRRNNQNFVNIPHTKLFNQLLYKGSLNDIEVIFTEESYTSRASFFDKDELPIYDETSKYKFSGRRIKRGLYKDSKGNIWNADLNGAANIMRKCSDKAYKGIRKTKEMMRQPILITL</sequence>
<evidence type="ECO:0000259" key="5">
    <source>
        <dbReference type="Pfam" id="PF01385"/>
    </source>
</evidence>
<feature type="domain" description="Probable transposase IS891/IS1136/IS1341" evidence="5">
    <location>
        <begin position="170"/>
        <end position="281"/>
    </location>
</feature>
<dbReference type="GO" id="GO:0032196">
    <property type="term" value="P:transposition"/>
    <property type="evidence" value="ECO:0007669"/>
    <property type="project" value="UniProtKB-KW"/>
</dbReference>
<evidence type="ECO:0000256" key="2">
    <source>
        <dbReference type="ARBA" id="ARBA00022578"/>
    </source>
</evidence>
<dbReference type="GO" id="GO:0003677">
    <property type="term" value="F:DNA binding"/>
    <property type="evidence" value="ECO:0007669"/>
    <property type="project" value="UniProtKB-KW"/>
</dbReference>
<protein>
    <submittedName>
        <fullName evidence="6">Transposase</fullName>
    </submittedName>
</protein>
<keyword evidence="4" id="KW-0233">DNA recombination</keyword>
<evidence type="ECO:0000256" key="4">
    <source>
        <dbReference type="ARBA" id="ARBA00023172"/>
    </source>
</evidence>
<comment type="similarity">
    <text evidence="1">In the C-terminal section; belongs to the transposase 35 family.</text>
</comment>
<evidence type="ECO:0000256" key="3">
    <source>
        <dbReference type="ARBA" id="ARBA00023125"/>
    </source>
</evidence>
<reference evidence="6" key="1">
    <citation type="journal article" date="2021" name="Proc. Natl. Acad. Sci. U.S.A.">
        <title>A Catalog of Tens of Thousands of Viruses from Human Metagenomes Reveals Hidden Associations with Chronic Diseases.</title>
        <authorList>
            <person name="Tisza M.J."/>
            <person name="Buck C.B."/>
        </authorList>
    </citation>
    <scope>NUCLEOTIDE SEQUENCE</scope>
    <source>
        <strain evidence="6">CtHip2</strain>
    </source>
</reference>
<dbReference type="NCBIfam" id="NF040570">
    <property type="entry name" value="guided_TnpB"/>
    <property type="match status" value="1"/>
</dbReference>